<dbReference type="GO" id="GO:0003824">
    <property type="term" value="F:catalytic activity"/>
    <property type="evidence" value="ECO:0007669"/>
    <property type="project" value="InterPro"/>
</dbReference>
<reference evidence="5 6" key="1">
    <citation type="submission" date="2014-09" db="EMBL/GenBank/DDBJ databases">
        <authorList>
            <person name="Magalhaes I.L.F."/>
            <person name="Oliveira U."/>
            <person name="Santos F.R."/>
            <person name="Vidigal T.H.D.A."/>
            <person name="Brescovit A.D."/>
            <person name="Santos A.J."/>
        </authorList>
    </citation>
    <scope>NUCLEOTIDE SEQUENCE [LARGE SCALE GENOMIC DNA]</scope>
</reference>
<dbReference type="InterPro" id="IPR011257">
    <property type="entry name" value="DNA_glycosylase"/>
</dbReference>
<dbReference type="PANTHER" id="PTHR15074:SF0">
    <property type="entry name" value="METHYL-CPG-BINDING DOMAIN PROTEIN 4-LIKE PROTEIN"/>
    <property type="match status" value="1"/>
</dbReference>
<dbReference type="GO" id="GO:0006285">
    <property type="term" value="P:base-excision repair, AP site formation"/>
    <property type="evidence" value="ECO:0007669"/>
    <property type="project" value="UniProtKB-ARBA"/>
</dbReference>
<dbReference type="OrthoDB" id="10265068at2759"/>
<dbReference type="EMBL" id="CCYA01000270">
    <property type="protein sequence ID" value="CEH18311.1"/>
    <property type="molecule type" value="Genomic_DNA"/>
</dbReference>
<feature type="compositionally biased region" description="Basic and acidic residues" evidence="3">
    <location>
        <begin position="129"/>
        <end position="146"/>
    </location>
</feature>
<evidence type="ECO:0000313" key="6">
    <source>
        <dbReference type="Proteomes" id="UP000054845"/>
    </source>
</evidence>
<comment type="subcellular location">
    <subcellularLocation>
        <location evidence="1">Nucleus</location>
    </subcellularLocation>
</comment>
<keyword evidence="6" id="KW-1185">Reference proteome</keyword>
<dbReference type="GO" id="GO:0005634">
    <property type="term" value="C:nucleus"/>
    <property type="evidence" value="ECO:0007669"/>
    <property type="project" value="UniProtKB-SubCell"/>
</dbReference>
<feature type="domain" description="HhH-GPD" evidence="4">
    <location>
        <begin position="189"/>
        <end position="284"/>
    </location>
</feature>
<accession>A0A0P1BNC3</accession>
<feature type="compositionally biased region" description="Basic and acidic residues" evidence="3">
    <location>
        <begin position="46"/>
        <end position="90"/>
    </location>
</feature>
<dbReference type="Proteomes" id="UP000054845">
    <property type="component" value="Unassembled WGS sequence"/>
</dbReference>
<evidence type="ECO:0000256" key="1">
    <source>
        <dbReference type="ARBA" id="ARBA00004123"/>
    </source>
</evidence>
<dbReference type="STRING" id="401625.A0A0P1BNC3"/>
<evidence type="ECO:0000313" key="5">
    <source>
        <dbReference type="EMBL" id="CEH18311.1"/>
    </source>
</evidence>
<dbReference type="SUPFAM" id="SSF48150">
    <property type="entry name" value="DNA-glycosylase"/>
    <property type="match status" value="1"/>
</dbReference>
<dbReference type="GO" id="GO:0003677">
    <property type="term" value="F:DNA binding"/>
    <property type="evidence" value="ECO:0007669"/>
    <property type="project" value="InterPro"/>
</dbReference>
<dbReference type="PANTHER" id="PTHR15074">
    <property type="entry name" value="METHYL-CPG-BINDING PROTEIN"/>
    <property type="match status" value="1"/>
</dbReference>
<feature type="region of interest" description="Disordered" evidence="3">
    <location>
        <begin position="1"/>
        <end position="164"/>
    </location>
</feature>
<protein>
    <submittedName>
        <fullName evidence="5">Methyl-CpG binding transcription regulators</fullName>
    </submittedName>
</protein>
<keyword evidence="2" id="KW-0539">Nucleus</keyword>
<sequence>MPRRSSRLQERACLQGAAAQQGVRTGSNAGESAVQRRGESDEEKVEEAREVREARDARNELRTPTRTRRDIEQVSPYFERKGKPAAETKQQKGSSHTSKRRRVQVPLSRDREIAFLNAANPDVDEDESSRETSQGKERARPKRNDLQWHGSEATYHEDKPHRIHGKSRSESFFGMIQEIVKDDSWMVLIATMLLNQTHGSKAVPVFWKLLHQFPTPEALAKADLRELTDMIQPIGLHNIRAARLKSFSQAWLDLPPWRAESSRCRDPKARDRRLPGTSAYPLTPVAHLPGAGRYAVDSWAIFCHAGGASQGLADPDEAARSSKELAEVLRRRREVSRDEYGVSSGSIARRKEHGSLTSQVETPLWRSMIPLDKELRNYLKWRWAKEGVQFDSERGVIGQLEEEELALPQE</sequence>
<name>A0A0P1BNC3_9BASI</name>
<dbReference type="Gene3D" id="1.10.340.30">
    <property type="entry name" value="Hypothetical protein, domain 2"/>
    <property type="match status" value="1"/>
</dbReference>
<proteinExistence type="predicted"/>
<dbReference type="InterPro" id="IPR045138">
    <property type="entry name" value="MeCP2/MBD4"/>
</dbReference>
<organism evidence="5 6">
    <name type="scientific">Ceraceosorus bombacis</name>
    <dbReference type="NCBI Taxonomy" id="401625"/>
    <lineage>
        <taxon>Eukaryota</taxon>
        <taxon>Fungi</taxon>
        <taxon>Dikarya</taxon>
        <taxon>Basidiomycota</taxon>
        <taxon>Ustilaginomycotina</taxon>
        <taxon>Exobasidiomycetes</taxon>
        <taxon>Ceraceosorales</taxon>
        <taxon>Ceraceosoraceae</taxon>
        <taxon>Ceraceosorus</taxon>
    </lineage>
</organism>
<evidence type="ECO:0000256" key="3">
    <source>
        <dbReference type="SAM" id="MobiDB-lite"/>
    </source>
</evidence>
<dbReference type="Pfam" id="PF00730">
    <property type="entry name" value="HhH-GPD"/>
    <property type="match status" value="1"/>
</dbReference>
<evidence type="ECO:0000256" key="2">
    <source>
        <dbReference type="ARBA" id="ARBA00023242"/>
    </source>
</evidence>
<evidence type="ECO:0000259" key="4">
    <source>
        <dbReference type="Pfam" id="PF00730"/>
    </source>
</evidence>
<dbReference type="AlphaFoldDB" id="A0A0P1BNC3"/>
<dbReference type="InterPro" id="IPR003265">
    <property type="entry name" value="HhH-GPD_domain"/>
</dbReference>